<reference evidence="1 2" key="1">
    <citation type="submission" date="2018-02" db="EMBL/GenBank/DDBJ databases">
        <title>The genomes of Aspergillus section Nigri reveals drivers in fungal speciation.</title>
        <authorList>
            <consortium name="DOE Joint Genome Institute"/>
            <person name="Vesth T.C."/>
            <person name="Nybo J."/>
            <person name="Theobald S."/>
            <person name="Brandl J."/>
            <person name="Frisvad J.C."/>
            <person name="Nielsen K.F."/>
            <person name="Lyhne E.K."/>
            <person name="Kogle M.E."/>
            <person name="Kuo A."/>
            <person name="Riley R."/>
            <person name="Clum A."/>
            <person name="Nolan M."/>
            <person name="Lipzen A."/>
            <person name="Salamov A."/>
            <person name="Henrissat B."/>
            <person name="Wiebenga A."/>
            <person name="De vries R.P."/>
            <person name="Grigoriev I.V."/>
            <person name="Mortensen U.H."/>
            <person name="Andersen M.R."/>
            <person name="Baker S.E."/>
        </authorList>
    </citation>
    <scope>NUCLEOTIDE SEQUENCE [LARGE SCALE GENOMIC DNA]</scope>
    <source>
        <strain evidence="1 2">CBS 121057</strain>
    </source>
</reference>
<organism evidence="1 2">
    <name type="scientific">Aspergillus sclerotiicarbonarius (strain CBS 121057 / IBT 28362)</name>
    <dbReference type="NCBI Taxonomy" id="1448318"/>
    <lineage>
        <taxon>Eukaryota</taxon>
        <taxon>Fungi</taxon>
        <taxon>Dikarya</taxon>
        <taxon>Ascomycota</taxon>
        <taxon>Pezizomycotina</taxon>
        <taxon>Eurotiomycetes</taxon>
        <taxon>Eurotiomycetidae</taxon>
        <taxon>Eurotiales</taxon>
        <taxon>Aspergillaceae</taxon>
        <taxon>Aspergillus</taxon>
        <taxon>Aspergillus subgen. Circumdati</taxon>
    </lineage>
</organism>
<gene>
    <name evidence="1" type="ORF">BO78DRAFT_119224</name>
</gene>
<proteinExistence type="predicted"/>
<evidence type="ECO:0000313" key="2">
    <source>
        <dbReference type="Proteomes" id="UP000248423"/>
    </source>
</evidence>
<dbReference type="VEuPathDB" id="FungiDB:BO78DRAFT_119224"/>
<dbReference type="EMBL" id="KZ826350">
    <property type="protein sequence ID" value="PYI06386.1"/>
    <property type="molecule type" value="Genomic_DNA"/>
</dbReference>
<protein>
    <submittedName>
        <fullName evidence="1">Uncharacterized protein</fullName>
    </submittedName>
</protein>
<evidence type="ECO:0000313" key="1">
    <source>
        <dbReference type="EMBL" id="PYI06386.1"/>
    </source>
</evidence>
<dbReference type="Proteomes" id="UP000248423">
    <property type="component" value="Unassembled WGS sequence"/>
</dbReference>
<dbReference type="AlphaFoldDB" id="A0A319E8H0"/>
<accession>A0A319E8H0</accession>
<name>A0A319E8H0_ASPSB</name>
<sequence length="102" mass="11375">MASCQSAVPPRSRVSMLPASPFRSFASSLRSSHFHSSLPWFIPLHSTWYPHPVSTPEDLWMLKAPSFHRPGCASILVLTAGVRSQVPWTESREGQCWKKPSG</sequence>
<keyword evidence="2" id="KW-1185">Reference proteome</keyword>